<reference evidence="4 5" key="1">
    <citation type="journal article" date="2010" name="Nature">
        <title>Genome sequencing and analysis of the model grass Brachypodium distachyon.</title>
        <authorList>
            <consortium name="International Brachypodium Initiative"/>
        </authorList>
    </citation>
    <scope>NUCLEOTIDE SEQUENCE [LARGE SCALE GENOMIC DNA]</scope>
    <source>
        <strain evidence="4">Bd21</strain>
        <strain evidence="5">cv. Bd21</strain>
    </source>
</reference>
<keyword evidence="1 3" id="KW-0547">Nucleotide-binding</keyword>
<dbReference type="InterPro" id="IPR013126">
    <property type="entry name" value="Hsp_70_fam"/>
</dbReference>
<dbReference type="InterPro" id="IPR018181">
    <property type="entry name" value="Heat_shock_70_CS"/>
</dbReference>
<dbReference type="ExpressionAtlas" id="I1IWQ3">
    <property type="expression patterns" value="baseline"/>
</dbReference>
<comment type="similarity">
    <text evidence="3">Belongs to the heat shock protein 70 family.</text>
</comment>
<evidence type="ECO:0000313" key="4">
    <source>
        <dbReference type="EMBL" id="KQJ82098.1"/>
    </source>
</evidence>
<dbReference type="OrthoDB" id="685595at2759"/>
<evidence type="ECO:0000313" key="5">
    <source>
        <dbReference type="EnsemblPlants" id="KQJ82098"/>
    </source>
</evidence>
<dbReference type="SUPFAM" id="SSF100920">
    <property type="entry name" value="Heat shock protein 70kD (HSP70), peptide-binding domain"/>
    <property type="match status" value="1"/>
</dbReference>
<dbReference type="Gramene" id="KQJ82098">
    <property type="protein sequence ID" value="KQJ82098"/>
    <property type="gene ID" value="BRADI_5g05900v3"/>
</dbReference>
<dbReference type="SUPFAM" id="SSF53067">
    <property type="entry name" value="Actin-like ATPase domain"/>
    <property type="match status" value="2"/>
</dbReference>
<dbReference type="PANTHER" id="PTHR19375">
    <property type="entry name" value="HEAT SHOCK PROTEIN 70KDA"/>
    <property type="match status" value="1"/>
</dbReference>
<dbReference type="InterPro" id="IPR043129">
    <property type="entry name" value="ATPase_NBD"/>
</dbReference>
<dbReference type="EMBL" id="CM000884">
    <property type="protein sequence ID" value="KQJ82098.1"/>
    <property type="molecule type" value="Genomic_DNA"/>
</dbReference>
<dbReference type="Gene3D" id="2.60.34.10">
    <property type="entry name" value="Substrate Binding Domain Of DNAk, Chain A, domain 1"/>
    <property type="match status" value="1"/>
</dbReference>
<dbReference type="Pfam" id="PF00012">
    <property type="entry name" value="HSP70"/>
    <property type="match status" value="1"/>
</dbReference>
<dbReference type="PRINTS" id="PR00301">
    <property type="entry name" value="HEATSHOCK70"/>
</dbReference>
<evidence type="ECO:0000313" key="6">
    <source>
        <dbReference type="Proteomes" id="UP000008810"/>
    </source>
</evidence>
<dbReference type="GO" id="GO:0140662">
    <property type="term" value="F:ATP-dependent protein folding chaperone"/>
    <property type="evidence" value="ECO:0007669"/>
    <property type="project" value="InterPro"/>
</dbReference>
<dbReference type="OMA" id="IECEEGI"/>
<dbReference type="GO" id="GO:0005524">
    <property type="term" value="F:ATP binding"/>
    <property type="evidence" value="ECO:0007669"/>
    <property type="project" value="UniProtKB-KW"/>
</dbReference>
<evidence type="ECO:0000256" key="1">
    <source>
        <dbReference type="ARBA" id="ARBA00022741"/>
    </source>
</evidence>
<evidence type="ECO:0000256" key="3">
    <source>
        <dbReference type="RuleBase" id="RU003322"/>
    </source>
</evidence>
<dbReference type="AlphaFoldDB" id="I1IWQ3"/>
<accession>I1IWQ3</accession>
<dbReference type="Gene3D" id="3.90.640.10">
    <property type="entry name" value="Actin, Chain A, domain 4"/>
    <property type="match status" value="1"/>
</dbReference>
<protein>
    <submittedName>
        <fullName evidence="4 5">Uncharacterized protein</fullName>
    </submittedName>
</protein>
<evidence type="ECO:0000256" key="2">
    <source>
        <dbReference type="ARBA" id="ARBA00022840"/>
    </source>
</evidence>
<dbReference type="GO" id="GO:0005739">
    <property type="term" value="C:mitochondrion"/>
    <property type="evidence" value="ECO:0000318"/>
    <property type="project" value="GO_Central"/>
</dbReference>
<dbReference type="GO" id="GO:0016887">
    <property type="term" value="F:ATP hydrolysis activity"/>
    <property type="evidence" value="ECO:0000318"/>
    <property type="project" value="GO_Central"/>
</dbReference>
<dbReference type="EnsemblPlants" id="KQJ82098">
    <property type="protein sequence ID" value="KQJ82098"/>
    <property type="gene ID" value="BRADI_5g05900v3"/>
</dbReference>
<keyword evidence="2 3" id="KW-0067">ATP-binding</keyword>
<name>I1IWQ3_BRADI</name>
<organism evidence="4">
    <name type="scientific">Brachypodium distachyon</name>
    <name type="common">Purple false brome</name>
    <name type="synonym">Trachynia distachya</name>
    <dbReference type="NCBI Taxonomy" id="15368"/>
    <lineage>
        <taxon>Eukaryota</taxon>
        <taxon>Viridiplantae</taxon>
        <taxon>Streptophyta</taxon>
        <taxon>Embryophyta</taxon>
        <taxon>Tracheophyta</taxon>
        <taxon>Spermatophyta</taxon>
        <taxon>Magnoliopsida</taxon>
        <taxon>Liliopsida</taxon>
        <taxon>Poales</taxon>
        <taxon>Poaceae</taxon>
        <taxon>BOP clade</taxon>
        <taxon>Pooideae</taxon>
        <taxon>Stipodae</taxon>
        <taxon>Brachypodieae</taxon>
        <taxon>Brachypodium</taxon>
    </lineage>
</organism>
<dbReference type="RefSeq" id="XP_014751674.1">
    <property type="nucleotide sequence ID" value="XM_014896188.2"/>
</dbReference>
<sequence length="684" mass="76321">MPICLLLRKVLFRHHTRGWMTFSFLDFFSTVQPKVATVGIDFGCKNSRVAIVDSLIVWRVIIVVAKSARTTTTLDKVPEVVPSETGCSIPSYVTPIDPKDSDGYGWALQQLDRLGKCVAVGELAKRRLSRQPSDVVFNIKKLAGKQFDDHNVQEMRKRVHFSIVEGERGEAWVEICRMKFSPVEIASVIFARLKDIILMHQFHHEFKVVISVPIFFNQQQRKEIMLAGHKAGLEILQIIDEPIAAALSSTTIKEGTIVVFDMGAGSYNVSILGVSGTKIEIKTQFGNPCVGGDQFDDILLDYSVAQIRKFYSVDVCGDKYGMMLLAEAVEQAKVALSSQHEVTVSLPFIISSAKCPGDPNISISRAEFENLGVNLVKQIRDKCQTLLAEANISSNDIDEVILTGGMTRVPMIQKIIFDVFGKHQATKVNHEEAVVIGSAIQACLIVEHQRQISEDIIPLSIGIESEGIFVRVIPRHSTIPTKKTVKIPAWRGYGESLPINVYLGEHVLVQHNVFLGVVELINNQRSCQGSIYFELTFEVDKDYVVKVGGRNFGDQHEAAYDLVKPLKVFPVREIVMCKQSVDKAVKSALLDWTMHGIDFRARLIRQATYIVSTLSDVLSARKDEVPKDLFEEAAKSLTNLLMTLDGDAHVLNEKMLAAESAKLKVLQWMPPSESPCRDYSDYED</sequence>
<dbReference type="Proteomes" id="UP000008810">
    <property type="component" value="Chromosome 5"/>
</dbReference>
<proteinExistence type="inferred from homology"/>
<gene>
    <name evidence="5" type="primary">LOC100823431</name>
    <name evidence="4" type="ORF">BRADI_5g05900v3</name>
</gene>
<dbReference type="GO" id="GO:0005737">
    <property type="term" value="C:cytoplasm"/>
    <property type="evidence" value="ECO:0000318"/>
    <property type="project" value="GO_Central"/>
</dbReference>
<dbReference type="InterPro" id="IPR029047">
    <property type="entry name" value="HSP70_peptide-bd_sf"/>
</dbReference>
<dbReference type="Gene3D" id="3.30.30.30">
    <property type="match status" value="1"/>
</dbReference>
<keyword evidence="6" id="KW-1185">Reference proteome</keyword>
<dbReference type="eggNOG" id="KOG0102">
    <property type="taxonomic scope" value="Eukaryota"/>
</dbReference>
<dbReference type="GO" id="GO:0044183">
    <property type="term" value="F:protein folding chaperone"/>
    <property type="evidence" value="ECO:0000318"/>
    <property type="project" value="GO_Central"/>
</dbReference>
<dbReference type="STRING" id="15368.I1IWQ3"/>
<dbReference type="FunFam" id="3.90.640.10:FF:000003">
    <property type="entry name" value="Molecular chaperone DnaK"/>
    <property type="match status" value="1"/>
</dbReference>
<reference evidence="5" key="3">
    <citation type="submission" date="2018-08" db="UniProtKB">
        <authorList>
            <consortium name="EnsemblPlants"/>
        </authorList>
    </citation>
    <scope>IDENTIFICATION</scope>
    <source>
        <strain evidence="5">cv. Bd21</strain>
    </source>
</reference>
<dbReference type="GO" id="GO:0031072">
    <property type="term" value="F:heat shock protein binding"/>
    <property type="evidence" value="ECO:0000318"/>
    <property type="project" value="GO_Central"/>
</dbReference>
<dbReference type="PROSITE" id="PS01036">
    <property type="entry name" value="HSP70_3"/>
    <property type="match status" value="1"/>
</dbReference>
<dbReference type="GO" id="GO:0042026">
    <property type="term" value="P:protein refolding"/>
    <property type="evidence" value="ECO:0000318"/>
    <property type="project" value="GO_Central"/>
</dbReference>
<dbReference type="GO" id="GO:0016226">
    <property type="term" value="P:iron-sulfur cluster assembly"/>
    <property type="evidence" value="ECO:0000318"/>
    <property type="project" value="GO_Central"/>
</dbReference>
<dbReference type="GeneID" id="100823431"/>
<reference evidence="4" key="2">
    <citation type="submission" date="2017-06" db="EMBL/GenBank/DDBJ databases">
        <title>WGS assembly of Brachypodium distachyon.</title>
        <authorList>
            <consortium name="The International Brachypodium Initiative"/>
            <person name="Lucas S."/>
            <person name="Harmon-Smith M."/>
            <person name="Lail K."/>
            <person name="Tice H."/>
            <person name="Grimwood J."/>
            <person name="Bruce D."/>
            <person name="Barry K."/>
            <person name="Shu S."/>
            <person name="Lindquist E."/>
            <person name="Wang M."/>
            <person name="Pitluck S."/>
            <person name="Vogel J.P."/>
            <person name="Garvin D.F."/>
            <person name="Mockler T.C."/>
            <person name="Schmutz J."/>
            <person name="Rokhsar D."/>
            <person name="Bevan M.W."/>
        </authorList>
    </citation>
    <scope>NUCLEOTIDE SEQUENCE</scope>
    <source>
        <strain evidence="4">Bd21</strain>
    </source>
</reference>
<dbReference type="HOGENOM" id="CLU_005965_2_1_1"/>
<dbReference type="Gene3D" id="3.30.420.40">
    <property type="match status" value="2"/>
</dbReference>